<proteinExistence type="predicted"/>
<dbReference type="EMBL" id="CP074371">
    <property type="protein sequence ID" value="QVI23827.1"/>
    <property type="molecule type" value="Genomic_DNA"/>
</dbReference>
<protein>
    <submittedName>
        <fullName evidence="2">Uncharacterized protein</fullName>
    </submittedName>
</protein>
<evidence type="ECO:0000256" key="1">
    <source>
        <dbReference type="SAM" id="SignalP"/>
    </source>
</evidence>
<name>A0ABX8CVB0_9NOCA</name>
<feature type="signal peptide" evidence="1">
    <location>
        <begin position="1"/>
        <end position="24"/>
    </location>
</feature>
<dbReference type="RefSeq" id="WP_213559895.1">
    <property type="nucleotide sequence ID" value="NZ_JBFAJM010000006.1"/>
</dbReference>
<feature type="chain" id="PRO_5045344536" evidence="1">
    <location>
        <begin position="25"/>
        <end position="83"/>
    </location>
</feature>
<dbReference type="Proteomes" id="UP000683310">
    <property type="component" value="Chromosome"/>
</dbReference>
<reference evidence="2 3" key="1">
    <citation type="submission" date="2021-04" db="EMBL/GenBank/DDBJ databases">
        <title>Nocardia tengchongensis.</title>
        <authorList>
            <person name="Zhuang k."/>
            <person name="Ran Y."/>
            <person name="Li W."/>
        </authorList>
    </citation>
    <scope>NUCLEOTIDE SEQUENCE [LARGE SCALE GENOMIC DNA]</scope>
    <source>
        <strain evidence="2 3">CFH S0057</strain>
    </source>
</reference>
<gene>
    <name evidence="2" type="ORF">KHQ06_14025</name>
</gene>
<keyword evidence="1" id="KW-0732">Signal</keyword>
<sequence length="83" mass="7691">MKIALGTVGFIAAGLFLTAPAANAEVPLQNIDIGITGSGAGSSTGGCGGGVLNTEIGLGSVGVGSSAATGPYIDLGSVCVPLG</sequence>
<organism evidence="2 3">
    <name type="scientific">Nocardia tengchongensis</name>
    <dbReference type="NCBI Taxonomy" id="2055889"/>
    <lineage>
        <taxon>Bacteria</taxon>
        <taxon>Bacillati</taxon>
        <taxon>Actinomycetota</taxon>
        <taxon>Actinomycetes</taxon>
        <taxon>Mycobacteriales</taxon>
        <taxon>Nocardiaceae</taxon>
        <taxon>Nocardia</taxon>
    </lineage>
</organism>
<keyword evidence="3" id="KW-1185">Reference proteome</keyword>
<evidence type="ECO:0000313" key="3">
    <source>
        <dbReference type="Proteomes" id="UP000683310"/>
    </source>
</evidence>
<accession>A0ABX8CVB0</accession>
<evidence type="ECO:0000313" key="2">
    <source>
        <dbReference type="EMBL" id="QVI23827.1"/>
    </source>
</evidence>
<dbReference type="GeneID" id="300991718"/>